<keyword evidence="1" id="KW-0175">Coiled coil</keyword>
<proteinExistence type="predicted"/>
<evidence type="ECO:0000256" key="1">
    <source>
        <dbReference type="SAM" id="Coils"/>
    </source>
</evidence>
<dbReference type="EMBL" id="BARS01023473">
    <property type="protein sequence ID" value="GAG11898.1"/>
    <property type="molecule type" value="Genomic_DNA"/>
</dbReference>
<name>X0VHE8_9ZZZZ</name>
<gene>
    <name evidence="2" type="ORF">S01H1_37374</name>
</gene>
<accession>X0VHE8</accession>
<evidence type="ECO:0000313" key="2">
    <source>
        <dbReference type="EMBL" id="GAG11898.1"/>
    </source>
</evidence>
<organism evidence="2">
    <name type="scientific">marine sediment metagenome</name>
    <dbReference type="NCBI Taxonomy" id="412755"/>
    <lineage>
        <taxon>unclassified sequences</taxon>
        <taxon>metagenomes</taxon>
        <taxon>ecological metagenomes</taxon>
    </lineage>
</organism>
<evidence type="ECO:0008006" key="3">
    <source>
        <dbReference type="Google" id="ProtNLM"/>
    </source>
</evidence>
<comment type="caution">
    <text evidence="2">The sequence shown here is derived from an EMBL/GenBank/DDBJ whole genome shotgun (WGS) entry which is preliminary data.</text>
</comment>
<reference evidence="2" key="1">
    <citation type="journal article" date="2014" name="Front. Microbiol.">
        <title>High frequency of phylogenetically diverse reductive dehalogenase-homologous genes in deep subseafloor sedimentary metagenomes.</title>
        <authorList>
            <person name="Kawai M."/>
            <person name="Futagami T."/>
            <person name="Toyoda A."/>
            <person name="Takaki Y."/>
            <person name="Nishi S."/>
            <person name="Hori S."/>
            <person name="Arai W."/>
            <person name="Tsubouchi T."/>
            <person name="Morono Y."/>
            <person name="Uchiyama I."/>
            <person name="Ito T."/>
            <person name="Fujiyama A."/>
            <person name="Inagaki F."/>
            <person name="Takami H."/>
        </authorList>
    </citation>
    <scope>NUCLEOTIDE SEQUENCE</scope>
    <source>
        <strain evidence="2">Expedition CK06-06</strain>
    </source>
</reference>
<protein>
    <recommendedName>
        <fullName evidence="3">DUF2326 domain-containing protein</fullName>
    </recommendedName>
</protein>
<feature type="non-terminal residue" evidence="2">
    <location>
        <position position="1"/>
    </location>
</feature>
<sequence>KIERVNILELVNQKEDILNFNKIQRDRENAINSHREAIEEIEIKIIDLQNEQEKYNKELALMPNPETDKFSDDIQTKIDTAEDTNNKAQTYEHYTSDKQNLETANTKFTAEEKNVTKANEAKIDYIKSCKVPDKISFDDEGGLMISAFKQENAYLNEDFFSRGEILKLAIQLCLINIKKLQATGDTIPFIFIDNAEGLDKKNLAYIDDTNQKHKIQFVLAYQDDKPKPGKSCIMLTEKAIKKYKEK</sequence>
<dbReference type="AlphaFoldDB" id="X0VHE8"/>
<feature type="coiled-coil region" evidence="1">
    <location>
        <begin position="31"/>
        <end position="58"/>
    </location>
</feature>